<dbReference type="PANTHER" id="PTHR33933">
    <property type="entry name" value="NUCLEOTIDYLTRANSFERASE"/>
    <property type="match status" value="1"/>
</dbReference>
<organism evidence="2 3">
    <name type="scientific">Candidatus Desantisbacteria bacterium CG2_30_40_21</name>
    <dbReference type="NCBI Taxonomy" id="1817895"/>
    <lineage>
        <taxon>Bacteria</taxon>
        <taxon>Candidatus Desantisiibacteriota</taxon>
    </lineage>
</organism>
<accession>A0A1J5DJK9</accession>
<dbReference type="PANTHER" id="PTHR33933:SF1">
    <property type="entry name" value="PROTEIN ADENYLYLTRANSFERASE MNTA-RELATED"/>
    <property type="match status" value="1"/>
</dbReference>
<dbReference type="Pfam" id="PF01909">
    <property type="entry name" value="NTP_transf_2"/>
    <property type="match status" value="1"/>
</dbReference>
<proteinExistence type="predicted"/>
<dbReference type="InterPro" id="IPR002934">
    <property type="entry name" value="Polymerase_NTP_transf_dom"/>
</dbReference>
<dbReference type="Proteomes" id="UP000183085">
    <property type="component" value="Unassembled WGS sequence"/>
</dbReference>
<evidence type="ECO:0000313" key="3">
    <source>
        <dbReference type="Proteomes" id="UP000183085"/>
    </source>
</evidence>
<dbReference type="STRING" id="1817895.AUJ95_09445"/>
<dbReference type="InterPro" id="IPR052548">
    <property type="entry name" value="Type_VII_TA_antitoxin"/>
</dbReference>
<dbReference type="SUPFAM" id="SSF81301">
    <property type="entry name" value="Nucleotidyltransferase"/>
    <property type="match status" value="1"/>
</dbReference>
<sequence>MNVLAKNELDAICELKNSIDKHYRFFWMKLFGSKARGDANKESDVDVCIVLEETNWKIEREIYELCFEIGLKYDILLSPVVFSKDEISNRLTMVTPFYRVMEREGIAI</sequence>
<comment type="caution">
    <text evidence="2">The sequence shown here is derived from an EMBL/GenBank/DDBJ whole genome shotgun (WGS) entry which is preliminary data.</text>
</comment>
<name>A0A1J5DJK9_9BACT</name>
<dbReference type="GO" id="GO:0016779">
    <property type="term" value="F:nucleotidyltransferase activity"/>
    <property type="evidence" value="ECO:0007669"/>
    <property type="project" value="InterPro"/>
</dbReference>
<gene>
    <name evidence="2" type="ORF">AUJ95_09445</name>
</gene>
<evidence type="ECO:0000313" key="2">
    <source>
        <dbReference type="EMBL" id="OIP36389.1"/>
    </source>
</evidence>
<dbReference type="Gene3D" id="3.30.460.10">
    <property type="entry name" value="Beta Polymerase, domain 2"/>
    <property type="match status" value="1"/>
</dbReference>
<protein>
    <recommendedName>
        <fullName evidence="1">Polymerase nucleotidyl transferase domain-containing protein</fullName>
    </recommendedName>
</protein>
<reference evidence="2 3" key="1">
    <citation type="journal article" date="2016" name="Environ. Microbiol.">
        <title>Genomic resolution of a cold subsurface aquifer community provides metabolic insights for novel microbes adapted to high CO concentrations.</title>
        <authorList>
            <person name="Probst A.J."/>
            <person name="Castelle C.J."/>
            <person name="Singh A."/>
            <person name="Brown C.T."/>
            <person name="Anantharaman K."/>
            <person name="Sharon I."/>
            <person name="Hug L.A."/>
            <person name="Burstein D."/>
            <person name="Emerson J.B."/>
            <person name="Thomas B.C."/>
            <person name="Banfield J.F."/>
        </authorList>
    </citation>
    <scope>NUCLEOTIDE SEQUENCE [LARGE SCALE GENOMIC DNA]</scope>
    <source>
        <strain evidence="2">CG2_30_40_21</strain>
    </source>
</reference>
<feature type="domain" description="Polymerase nucleotidyl transferase" evidence="1">
    <location>
        <begin position="29"/>
        <end position="81"/>
    </location>
</feature>
<dbReference type="CDD" id="cd05403">
    <property type="entry name" value="NT_KNTase_like"/>
    <property type="match status" value="1"/>
</dbReference>
<evidence type="ECO:0000259" key="1">
    <source>
        <dbReference type="Pfam" id="PF01909"/>
    </source>
</evidence>
<dbReference type="EMBL" id="MNYI01000242">
    <property type="protein sequence ID" value="OIP36389.1"/>
    <property type="molecule type" value="Genomic_DNA"/>
</dbReference>
<dbReference type="AlphaFoldDB" id="A0A1J5DJK9"/>
<dbReference type="InterPro" id="IPR043519">
    <property type="entry name" value="NT_sf"/>
</dbReference>